<name>A0A2I0KUK1_PUNGR</name>
<dbReference type="AlphaFoldDB" id="A0A2I0KUK1"/>
<comment type="caution">
    <text evidence="2">The sequence shown here is derived from an EMBL/GenBank/DDBJ whole genome shotgun (WGS) entry which is preliminary data.</text>
</comment>
<protein>
    <submittedName>
        <fullName evidence="2">Uncharacterized protein</fullName>
    </submittedName>
</protein>
<reference evidence="2 3" key="1">
    <citation type="submission" date="2017-11" db="EMBL/GenBank/DDBJ databases">
        <title>De-novo sequencing of pomegranate (Punica granatum L.) genome.</title>
        <authorList>
            <person name="Akparov Z."/>
            <person name="Amiraslanov A."/>
            <person name="Hajiyeva S."/>
            <person name="Abbasov M."/>
            <person name="Kaur K."/>
            <person name="Hamwieh A."/>
            <person name="Solovyev V."/>
            <person name="Salamov A."/>
            <person name="Braich B."/>
            <person name="Kosarev P."/>
            <person name="Mahmoud A."/>
            <person name="Hajiyev E."/>
            <person name="Babayeva S."/>
            <person name="Izzatullayeva V."/>
            <person name="Mammadov A."/>
            <person name="Mammadov A."/>
            <person name="Sharifova S."/>
            <person name="Ojaghi J."/>
            <person name="Eynullazada K."/>
            <person name="Bayramov B."/>
            <person name="Abdulazimova A."/>
            <person name="Shahmuradov I."/>
        </authorList>
    </citation>
    <scope>NUCLEOTIDE SEQUENCE [LARGE SCALE GENOMIC DNA]</scope>
    <source>
        <strain evidence="3">cv. AG2017</strain>
        <tissue evidence="2">Leaf</tissue>
    </source>
</reference>
<feature type="compositionally biased region" description="Polar residues" evidence="1">
    <location>
        <begin position="1"/>
        <end position="24"/>
    </location>
</feature>
<feature type="region of interest" description="Disordered" evidence="1">
    <location>
        <begin position="1"/>
        <end position="46"/>
    </location>
</feature>
<organism evidence="2 3">
    <name type="scientific">Punica granatum</name>
    <name type="common">Pomegranate</name>
    <dbReference type="NCBI Taxonomy" id="22663"/>
    <lineage>
        <taxon>Eukaryota</taxon>
        <taxon>Viridiplantae</taxon>
        <taxon>Streptophyta</taxon>
        <taxon>Embryophyta</taxon>
        <taxon>Tracheophyta</taxon>
        <taxon>Spermatophyta</taxon>
        <taxon>Magnoliopsida</taxon>
        <taxon>eudicotyledons</taxon>
        <taxon>Gunneridae</taxon>
        <taxon>Pentapetalae</taxon>
        <taxon>rosids</taxon>
        <taxon>malvids</taxon>
        <taxon>Myrtales</taxon>
        <taxon>Lythraceae</taxon>
        <taxon>Punica</taxon>
    </lineage>
</organism>
<keyword evidence="3" id="KW-1185">Reference proteome</keyword>
<proteinExistence type="predicted"/>
<evidence type="ECO:0000256" key="1">
    <source>
        <dbReference type="SAM" id="MobiDB-lite"/>
    </source>
</evidence>
<dbReference type="EMBL" id="PGOL01000339">
    <property type="protein sequence ID" value="PKI72142.1"/>
    <property type="molecule type" value="Genomic_DNA"/>
</dbReference>
<gene>
    <name evidence="2" type="ORF">CRG98_007461</name>
</gene>
<sequence length="257" mass="29009">MHDNQETQPTPGNTVTYSTSSDTLQQSNRQNNSSKKKKKKTGIKNLSMHCQEKPAQTAWREAQEHYSLEEILVHFTSTQEFVNAIEIVSVSESLISDRASSIRLLGDFSGLSRSSKPLVPSRGYRPQECLCLSDHDGDQFTSEPAGVQPHVGDECRFGFLVLDKESRGLDLSSRTWNLATAYYPDFVKELRLVATSLCQLGKPIIKSKQLQVKPSRIFASGGFGHFFAFKELQEATWNFDEKAVIGVSWLWKIYLRL</sequence>
<dbReference type="Proteomes" id="UP000233551">
    <property type="component" value="Unassembled WGS sequence"/>
</dbReference>
<evidence type="ECO:0000313" key="3">
    <source>
        <dbReference type="Proteomes" id="UP000233551"/>
    </source>
</evidence>
<evidence type="ECO:0000313" key="2">
    <source>
        <dbReference type="EMBL" id="PKI72142.1"/>
    </source>
</evidence>
<accession>A0A2I0KUK1</accession>